<name>A0A7J3SLF2_9CREN</name>
<evidence type="ECO:0000313" key="2">
    <source>
        <dbReference type="EMBL" id="HGZ60085.1"/>
    </source>
</evidence>
<dbReference type="Pfam" id="PF12850">
    <property type="entry name" value="Metallophos_2"/>
    <property type="match status" value="1"/>
</dbReference>
<gene>
    <name evidence="2" type="ORF">ENW83_02615</name>
</gene>
<dbReference type="PANTHER" id="PTHR42850">
    <property type="entry name" value="METALLOPHOSPHOESTERASE"/>
    <property type="match status" value="1"/>
</dbReference>
<sequence>MLSDIHGNFESLKSVIENAERWEEVIILGDLVDYGPEPEKVVDFVRELNPRFMILGNHDKAVAYGVDCGCGEKTHELSVYTRINISMKLLSEDQIKWLRSLNPYIETELEGKRLVLVHGSPRNPLYEYMLPNLPIETLKLMLSPSTVSMRRSMQLKPGIVIAGHTHIPMDMSIEGVRVLNPGSVGQPRDGDPRASYAILDTEKMNFYVVKVRYDIDKTILKLKNIVTENKVYEKLAKILLTGSI</sequence>
<dbReference type="PANTHER" id="PTHR42850:SF2">
    <property type="entry name" value="BLL5683 PROTEIN"/>
    <property type="match status" value="1"/>
</dbReference>
<reference evidence="2" key="1">
    <citation type="journal article" date="2020" name="mSystems">
        <title>Genome- and Community-Level Interaction Insights into Carbon Utilization and Element Cycling Functions of Hydrothermarchaeota in Hydrothermal Sediment.</title>
        <authorList>
            <person name="Zhou Z."/>
            <person name="Liu Y."/>
            <person name="Xu W."/>
            <person name="Pan J."/>
            <person name="Luo Z.H."/>
            <person name="Li M."/>
        </authorList>
    </citation>
    <scope>NUCLEOTIDE SEQUENCE [LARGE SCALE GENOMIC DNA]</scope>
    <source>
        <strain evidence="2">SpSt-885</strain>
    </source>
</reference>
<dbReference type="GO" id="GO:0005737">
    <property type="term" value="C:cytoplasm"/>
    <property type="evidence" value="ECO:0007669"/>
    <property type="project" value="TreeGrafter"/>
</dbReference>
<dbReference type="InterPro" id="IPR029052">
    <property type="entry name" value="Metallo-depent_PP-like"/>
</dbReference>
<dbReference type="InterPro" id="IPR050126">
    <property type="entry name" value="Ap4A_hydrolase"/>
</dbReference>
<dbReference type="Gene3D" id="3.60.21.10">
    <property type="match status" value="1"/>
</dbReference>
<feature type="domain" description="Calcineurin-like phosphoesterase" evidence="1">
    <location>
        <begin position="2"/>
        <end position="203"/>
    </location>
</feature>
<organism evidence="2">
    <name type="scientific">Fervidicoccus fontis</name>
    <dbReference type="NCBI Taxonomy" id="683846"/>
    <lineage>
        <taxon>Archaea</taxon>
        <taxon>Thermoproteota</taxon>
        <taxon>Thermoprotei</taxon>
        <taxon>Fervidicoccales</taxon>
        <taxon>Fervidicoccaceae</taxon>
        <taxon>Fervidicoccus</taxon>
    </lineage>
</organism>
<dbReference type="InterPro" id="IPR024654">
    <property type="entry name" value="Calcineurin-like_PHP_lpxH"/>
</dbReference>
<dbReference type="AlphaFoldDB" id="A0A7J3SLF2"/>
<proteinExistence type="predicted"/>
<dbReference type="EMBL" id="DTLS01000075">
    <property type="protein sequence ID" value="HGZ60085.1"/>
    <property type="molecule type" value="Genomic_DNA"/>
</dbReference>
<comment type="caution">
    <text evidence="2">The sequence shown here is derived from an EMBL/GenBank/DDBJ whole genome shotgun (WGS) entry which is preliminary data.</text>
</comment>
<accession>A0A7J3SLF2</accession>
<dbReference type="SUPFAM" id="SSF56300">
    <property type="entry name" value="Metallo-dependent phosphatases"/>
    <property type="match status" value="1"/>
</dbReference>
<dbReference type="PIRSF" id="PIRSF000883">
    <property type="entry name" value="Pesterase_MJ0912"/>
    <property type="match status" value="1"/>
</dbReference>
<protein>
    <submittedName>
        <fullName evidence="2">Metallophosphoesterase</fullName>
    </submittedName>
</protein>
<dbReference type="GO" id="GO:0016791">
    <property type="term" value="F:phosphatase activity"/>
    <property type="evidence" value="ECO:0007669"/>
    <property type="project" value="TreeGrafter"/>
</dbReference>
<dbReference type="InterPro" id="IPR011152">
    <property type="entry name" value="Pesterase_MJ0912"/>
</dbReference>
<evidence type="ECO:0000259" key="1">
    <source>
        <dbReference type="Pfam" id="PF12850"/>
    </source>
</evidence>